<dbReference type="Pfam" id="PF19870">
    <property type="entry name" value="DUF6343"/>
    <property type="match status" value="1"/>
</dbReference>
<sequence>MPERTGTEPTTARSAYRLRRVLAVAALLGGTAGAIAFALAAGRPDGTATGEWVAAGICGVVALTGLVDLLVLARRPRT</sequence>
<comment type="caution">
    <text evidence="2">The sequence shown here is derived from an EMBL/GenBank/DDBJ whole genome shotgun (WGS) entry which is preliminary data.</text>
</comment>
<evidence type="ECO:0000256" key="1">
    <source>
        <dbReference type="SAM" id="Phobius"/>
    </source>
</evidence>
<evidence type="ECO:0000313" key="3">
    <source>
        <dbReference type="Proteomes" id="UP000256485"/>
    </source>
</evidence>
<evidence type="ECO:0000313" key="2">
    <source>
        <dbReference type="EMBL" id="REF35816.1"/>
    </source>
</evidence>
<dbReference type="EMBL" id="QTUC01000001">
    <property type="protein sequence ID" value="REF35816.1"/>
    <property type="molecule type" value="Genomic_DNA"/>
</dbReference>
<dbReference type="InterPro" id="IPR045924">
    <property type="entry name" value="DUF6343"/>
</dbReference>
<keyword evidence="1" id="KW-0472">Membrane</keyword>
<dbReference type="AlphaFoldDB" id="A0A3D9V350"/>
<gene>
    <name evidence="2" type="ORF">DFJ64_1208</name>
</gene>
<feature type="transmembrane region" description="Helical" evidence="1">
    <location>
        <begin position="52"/>
        <end position="73"/>
    </location>
</feature>
<accession>A0A3D9V350</accession>
<dbReference type="Proteomes" id="UP000256485">
    <property type="component" value="Unassembled WGS sequence"/>
</dbReference>
<keyword evidence="1" id="KW-1133">Transmembrane helix</keyword>
<reference evidence="2 3" key="1">
    <citation type="submission" date="2018-08" db="EMBL/GenBank/DDBJ databases">
        <title>Sequencing the genomes of 1000 actinobacteria strains.</title>
        <authorList>
            <person name="Klenk H.-P."/>
        </authorList>
    </citation>
    <scope>NUCLEOTIDE SEQUENCE [LARGE SCALE GENOMIC DNA]</scope>
    <source>
        <strain evidence="2 3">DSM 22891</strain>
    </source>
</reference>
<keyword evidence="1" id="KW-0812">Transmembrane</keyword>
<organism evidence="2 3">
    <name type="scientific">Thermasporomyces composti</name>
    <dbReference type="NCBI Taxonomy" id="696763"/>
    <lineage>
        <taxon>Bacteria</taxon>
        <taxon>Bacillati</taxon>
        <taxon>Actinomycetota</taxon>
        <taxon>Actinomycetes</taxon>
        <taxon>Propionibacteriales</taxon>
        <taxon>Nocardioidaceae</taxon>
        <taxon>Thermasporomyces</taxon>
    </lineage>
</organism>
<name>A0A3D9V350_THECX</name>
<protein>
    <submittedName>
        <fullName evidence="2">Uncharacterized protein</fullName>
    </submittedName>
</protein>
<keyword evidence="3" id="KW-1185">Reference proteome</keyword>
<feature type="transmembrane region" description="Helical" evidence="1">
    <location>
        <begin position="21"/>
        <end position="40"/>
    </location>
</feature>
<dbReference type="RefSeq" id="WP_115849542.1">
    <property type="nucleotide sequence ID" value="NZ_QTUC01000001.1"/>
</dbReference>
<proteinExistence type="predicted"/>